<reference evidence="2 3" key="1">
    <citation type="submission" date="2024-06" db="EMBL/GenBank/DDBJ databases">
        <title>Pontibacter populi HYL7-15.</title>
        <authorList>
            <person name="Kim M.K."/>
        </authorList>
    </citation>
    <scope>NUCLEOTIDE SEQUENCE [LARGE SCALE GENOMIC DNA]</scope>
    <source>
        <strain evidence="2 3">HYL7-15</strain>
    </source>
</reference>
<keyword evidence="3" id="KW-1185">Reference proteome</keyword>
<comment type="caution">
    <text evidence="2">The sequence shown here is derived from an EMBL/GenBank/DDBJ whole genome shotgun (WGS) entry which is preliminary data.</text>
</comment>
<sequence>MKIRLLYVLALIVCLSGCLDKETEEEDAKDVCQLLSSTTTIKNHQGASFNYSLTYSYDDQGNLIQIAAPDTSMLNIKLEYDAQNRLIRERSGSYSWTSEYNTTGQVTKQTRTFAFALDRYETFYLLHAYDSENNIIESEYYAAESGGDVLLYTYRYTYSDGKVNGIEMLSEQDARHYTATLVTDAKKAQLPALPMHMLYMFRDETIPAIGLLNGNVTNYNVQHGEGESGFKTFAADITYNASGYPTAVTRNYASGATENTTYSYSCK</sequence>
<proteinExistence type="predicted"/>
<protein>
    <recommendedName>
        <fullName evidence="4">DUF4595 domain-containing protein</fullName>
    </recommendedName>
</protein>
<feature type="signal peptide" evidence="1">
    <location>
        <begin position="1"/>
        <end position="20"/>
    </location>
</feature>
<evidence type="ECO:0000313" key="2">
    <source>
        <dbReference type="EMBL" id="MER2996781.1"/>
    </source>
</evidence>
<feature type="chain" id="PRO_5045964151" description="DUF4595 domain-containing protein" evidence="1">
    <location>
        <begin position="21"/>
        <end position="267"/>
    </location>
</feature>
<accession>A0ABV1RRI7</accession>
<evidence type="ECO:0000256" key="1">
    <source>
        <dbReference type="SAM" id="SignalP"/>
    </source>
</evidence>
<organism evidence="2 3">
    <name type="scientific">Pontibacter populi</name>
    <dbReference type="NCBI Taxonomy" id="890055"/>
    <lineage>
        <taxon>Bacteria</taxon>
        <taxon>Pseudomonadati</taxon>
        <taxon>Bacteroidota</taxon>
        <taxon>Cytophagia</taxon>
        <taxon>Cytophagales</taxon>
        <taxon>Hymenobacteraceae</taxon>
        <taxon>Pontibacter</taxon>
    </lineage>
</organism>
<gene>
    <name evidence="2" type="ORF">ABS362_04440</name>
</gene>
<dbReference type="EMBL" id="JBEOKT010000003">
    <property type="protein sequence ID" value="MER2996781.1"/>
    <property type="molecule type" value="Genomic_DNA"/>
</dbReference>
<dbReference type="RefSeq" id="WP_350411111.1">
    <property type="nucleotide sequence ID" value="NZ_JBEOKT010000003.1"/>
</dbReference>
<dbReference type="Proteomes" id="UP001476807">
    <property type="component" value="Unassembled WGS sequence"/>
</dbReference>
<name>A0ABV1RRI7_9BACT</name>
<keyword evidence="1" id="KW-0732">Signal</keyword>
<dbReference type="Gene3D" id="2.180.10.10">
    <property type="entry name" value="RHS repeat-associated core"/>
    <property type="match status" value="1"/>
</dbReference>
<evidence type="ECO:0008006" key="4">
    <source>
        <dbReference type="Google" id="ProtNLM"/>
    </source>
</evidence>
<evidence type="ECO:0000313" key="3">
    <source>
        <dbReference type="Proteomes" id="UP001476807"/>
    </source>
</evidence>